<protein>
    <submittedName>
        <fullName evidence="2">38645_t:CDS:1</fullName>
    </submittedName>
</protein>
<keyword evidence="3" id="KW-1185">Reference proteome</keyword>
<dbReference type="Proteomes" id="UP000789901">
    <property type="component" value="Unassembled WGS sequence"/>
</dbReference>
<sequence>ILETNQQQNPTHRTAKPTYNKEILETNQQRNPTHRIAKPTYNEGTKTDCVESIPTI</sequence>
<organism evidence="2 3">
    <name type="scientific">Gigaspora margarita</name>
    <dbReference type="NCBI Taxonomy" id="4874"/>
    <lineage>
        <taxon>Eukaryota</taxon>
        <taxon>Fungi</taxon>
        <taxon>Fungi incertae sedis</taxon>
        <taxon>Mucoromycota</taxon>
        <taxon>Glomeromycotina</taxon>
        <taxon>Glomeromycetes</taxon>
        <taxon>Diversisporales</taxon>
        <taxon>Gigasporaceae</taxon>
        <taxon>Gigaspora</taxon>
    </lineage>
</organism>
<proteinExistence type="predicted"/>
<evidence type="ECO:0000313" key="3">
    <source>
        <dbReference type="Proteomes" id="UP000789901"/>
    </source>
</evidence>
<feature type="compositionally biased region" description="Polar residues" evidence="1">
    <location>
        <begin position="1"/>
        <end position="12"/>
    </location>
</feature>
<feature type="non-terminal residue" evidence="2">
    <location>
        <position position="1"/>
    </location>
</feature>
<name>A0ABN7UUT8_GIGMA</name>
<comment type="caution">
    <text evidence="2">The sequence shown here is derived from an EMBL/GenBank/DDBJ whole genome shotgun (WGS) entry which is preliminary data.</text>
</comment>
<accession>A0ABN7UUT8</accession>
<evidence type="ECO:0000256" key="1">
    <source>
        <dbReference type="SAM" id="MobiDB-lite"/>
    </source>
</evidence>
<evidence type="ECO:0000313" key="2">
    <source>
        <dbReference type="EMBL" id="CAG8672651.1"/>
    </source>
</evidence>
<gene>
    <name evidence="2" type="ORF">GMARGA_LOCUS10512</name>
</gene>
<dbReference type="EMBL" id="CAJVQB010005897">
    <property type="protein sequence ID" value="CAG8672651.1"/>
    <property type="molecule type" value="Genomic_DNA"/>
</dbReference>
<feature type="region of interest" description="Disordered" evidence="1">
    <location>
        <begin position="1"/>
        <end position="56"/>
    </location>
</feature>
<reference evidence="2 3" key="1">
    <citation type="submission" date="2021-06" db="EMBL/GenBank/DDBJ databases">
        <authorList>
            <person name="Kallberg Y."/>
            <person name="Tangrot J."/>
            <person name="Rosling A."/>
        </authorList>
    </citation>
    <scope>NUCLEOTIDE SEQUENCE [LARGE SCALE GENOMIC DNA]</scope>
    <source>
        <strain evidence="2 3">120-4 pot B 10/14</strain>
    </source>
</reference>